<feature type="compositionally biased region" description="Basic and acidic residues" evidence="1">
    <location>
        <begin position="84"/>
        <end position="93"/>
    </location>
</feature>
<dbReference type="AlphaFoldDB" id="A0A2P2SXL7"/>
<feature type="region of interest" description="Disordered" evidence="1">
    <location>
        <begin position="113"/>
        <end position="403"/>
    </location>
</feature>
<dbReference type="STRING" id="342668.A0A2P2SXL7"/>
<evidence type="ECO:0000313" key="2">
    <source>
        <dbReference type="EMBL" id="OBU01577.2"/>
    </source>
</evidence>
<feature type="compositionally biased region" description="Low complexity" evidence="1">
    <location>
        <begin position="486"/>
        <end position="504"/>
    </location>
</feature>
<reference evidence="3" key="2">
    <citation type="journal article" date="2018" name="Nat. Commun.">
        <title>Extreme sensitivity to ultraviolet light in the fungal pathogen causing white-nose syndrome of bats.</title>
        <authorList>
            <person name="Palmer J.M."/>
            <person name="Drees K.P."/>
            <person name="Foster J.T."/>
            <person name="Lindner D.L."/>
        </authorList>
    </citation>
    <scope>NUCLEOTIDE SEQUENCE [LARGE SCALE GENOMIC DNA]</scope>
    <source>
        <strain evidence="3">UAMH 10579</strain>
    </source>
</reference>
<reference evidence="2 3" key="1">
    <citation type="submission" date="2016-03" db="EMBL/GenBank/DDBJ databases">
        <title>Comparative genomics of Pseudogymnoascus destructans, the fungus causing white-nose syndrome of bats.</title>
        <authorList>
            <person name="Palmer J.M."/>
            <person name="Drees K.P."/>
            <person name="Foster J.T."/>
            <person name="Lindner D.L."/>
        </authorList>
    </citation>
    <scope>NUCLEOTIDE SEQUENCE [LARGE SCALE GENOMIC DNA]</scope>
    <source>
        <strain evidence="2 3">UAMH 10579</strain>
    </source>
</reference>
<protein>
    <submittedName>
        <fullName evidence="2">Uncharacterized protein</fullName>
    </submittedName>
</protein>
<accession>A0A2P2SXL7</accession>
<feature type="compositionally biased region" description="Polar residues" evidence="1">
    <location>
        <begin position="341"/>
        <end position="372"/>
    </location>
</feature>
<feature type="compositionally biased region" description="Polar residues" evidence="1">
    <location>
        <begin position="539"/>
        <end position="552"/>
    </location>
</feature>
<organism evidence="2 3">
    <name type="scientific">Pseudogymnoascus verrucosus</name>
    <dbReference type="NCBI Taxonomy" id="342668"/>
    <lineage>
        <taxon>Eukaryota</taxon>
        <taxon>Fungi</taxon>
        <taxon>Dikarya</taxon>
        <taxon>Ascomycota</taxon>
        <taxon>Pezizomycotina</taxon>
        <taxon>Leotiomycetes</taxon>
        <taxon>Thelebolales</taxon>
        <taxon>Thelebolaceae</taxon>
        <taxon>Pseudogymnoascus</taxon>
    </lineage>
</organism>
<feature type="region of interest" description="Disordered" evidence="1">
    <location>
        <begin position="68"/>
        <end position="93"/>
    </location>
</feature>
<feature type="compositionally biased region" description="Polar residues" evidence="1">
    <location>
        <begin position="279"/>
        <end position="319"/>
    </location>
</feature>
<dbReference type="Proteomes" id="UP000091956">
    <property type="component" value="Unassembled WGS sequence"/>
</dbReference>
<feature type="region of interest" description="Disordered" evidence="1">
    <location>
        <begin position="460"/>
        <end position="563"/>
    </location>
</feature>
<dbReference type="RefSeq" id="XP_018135309.2">
    <property type="nucleotide sequence ID" value="XM_018270068.2"/>
</dbReference>
<evidence type="ECO:0000313" key="3">
    <source>
        <dbReference type="Proteomes" id="UP000091956"/>
    </source>
</evidence>
<feature type="compositionally biased region" description="Basic residues" evidence="1">
    <location>
        <begin position="464"/>
        <end position="473"/>
    </location>
</feature>
<evidence type="ECO:0000256" key="1">
    <source>
        <dbReference type="SAM" id="MobiDB-lite"/>
    </source>
</evidence>
<proteinExistence type="predicted"/>
<feature type="region of interest" description="Disordered" evidence="1">
    <location>
        <begin position="1"/>
        <end position="34"/>
    </location>
</feature>
<name>A0A2P2SXL7_9PEZI</name>
<sequence length="563" mass="62407">MSATVMGHYSSDTRDLSPDAMAAAYPDRPIRPMPKRRLRERLSPNVADAIVYPPTAPAIAPLFHYPYHAPTEEDRSPKPYPVNRTREDDVEHNYISRRNLKEVDSDEEYTELAYRSRYSRHSPDPTGRSYRFVQKPEAAKYPKPDPPASTTSSADGYDSFENTNNKKKRKIPTPGDAISNGILQANDMASLAISNPTTEESPVREESSSGPGQYYGPPVSNLVQGLSGPGRGRYGRVRSARSPLRSLSDSPANWGNARTPRQRQAPWSPGEPAGIISTAIANAESNSAPVSRGQENMSLLQEQAARKSSSTAAQFTFTCDSRVPGTVAWPRPQAPPHGSNGRPTNTHATQTSPPISNGNLPQQNFDPSQNQQFKERQGPVPPKKNRRSAGKEYQIAARQRREQQELQNYHHPLAPEDEWICEFCEYERIFGTPPEALIRQYEMKDRRIRKQEAERRRLLEKAKMKGRKSKKGTKPGAKNAAATQDRQAQGGRHASAGSSHAPHGSGERYYYNDDDYDGYAQDDQPASPTYPLPTVAQHKATQNQDVKHTNVQGGAGNSEALAS</sequence>
<keyword evidence="3" id="KW-1185">Reference proteome</keyword>
<dbReference type="GeneID" id="28833924"/>
<dbReference type="EMBL" id="KV460206">
    <property type="protein sequence ID" value="OBU01577.2"/>
    <property type="molecule type" value="Genomic_DNA"/>
</dbReference>
<gene>
    <name evidence="2" type="ORF">VE01_00538</name>
</gene>